<dbReference type="Proteomes" id="UP000232149">
    <property type="component" value="Unassembled WGS sequence"/>
</dbReference>
<evidence type="ECO:0000313" key="3">
    <source>
        <dbReference type="EMBL" id="PJZ62966.1"/>
    </source>
</evidence>
<evidence type="ECO:0000313" key="2">
    <source>
        <dbReference type="EMBL" id="PJZ52104.1"/>
    </source>
</evidence>
<keyword evidence="1" id="KW-1133">Transmembrane helix</keyword>
<organism evidence="2 5">
    <name type="scientific">Leptospira adleri</name>
    <dbReference type="NCBI Taxonomy" id="2023186"/>
    <lineage>
        <taxon>Bacteria</taxon>
        <taxon>Pseudomonadati</taxon>
        <taxon>Spirochaetota</taxon>
        <taxon>Spirochaetia</taxon>
        <taxon>Leptospirales</taxon>
        <taxon>Leptospiraceae</taxon>
        <taxon>Leptospira</taxon>
    </lineage>
</organism>
<keyword evidence="1" id="KW-0472">Membrane</keyword>
<feature type="transmembrane region" description="Helical" evidence="1">
    <location>
        <begin position="12"/>
        <end position="34"/>
    </location>
</feature>
<dbReference type="RefSeq" id="WP_100786920.1">
    <property type="nucleotide sequence ID" value="NZ_NPDU01000010.1"/>
</dbReference>
<feature type="transmembrane region" description="Helical" evidence="1">
    <location>
        <begin position="87"/>
        <end position="108"/>
    </location>
</feature>
<dbReference type="AlphaFoldDB" id="A0A2M9YKQ8"/>
<keyword evidence="1" id="KW-0812">Transmembrane</keyword>
<dbReference type="EMBL" id="NPDU01000010">
    <property type="protein sequence ID" value="PJZ62966.1"/>
    <property type="molecule type" value="Genomic_DNA"/>
</dbReference>
<comment type="caution">
    <text evidence="2">The sequence shown here is derived from an EMBL/GenBank/DDBJ whole genome shotgun (WGS) entry which is preliminary data.</text>
</comment>
<dbReference type="Proteomes" id="UP000232188">
    <property type="component" value="Unassembled WGS sequence"/>
</dbReference>
<proteinExistence type="predicted"/>
<protein>
    <submittedName>
        <fullName evidence="2">Uncharacterized protein</fullName>
    </submittedName>
</protein>
<feature type="transmembrane region" description="Helical" evidence="1">
    <location>
        <begin position="54"/>
        <end position="75"/>
    </location>
</feature>
<gene>
    <name evidence="3" type="ORF">CH376_05630</name>
    <name evidence="2" type="ORF">CH380_16850</name>
</gene>
<evidence type="ECO:0000256" key="1">
    <source>
        <dbReference type="SAM" id="Phobius"/>
    </source>
</evidence>
<accession>A0A2M9YKQ8</accession>
<dbReference type="EMBL" id="NPDV01000016">
    <property type="protein sequence ID" value="PJZ52104.1"/>
    <property type="molecule type" value="Genomic_DNA"/>
</dbReference>
<reference evidence="4 5" key="1">
    <citation type="submission" date="2017-07" db="EMBL/GenBank/DDBJ databases">
        <title>Leptospira spp. isolated from tropical soils.</title>
        <authorList>
            <person name="Thibeaux R."/>
            <person name="Iraola G."/>
            <person name="Ferres I."/>
            <person name="Bierque E."/>
            <person name="Girault D."/>
            <person name="Soupe-Gilbert M.-E."/>
            <person name="Picardeau M."/>
            <person name="Goarant C."/>
        </authorList>
    </citation>
    <scope>NUCLEOTIDE SEQUENCE [LARGE SCALE GENOMIC DNA]</scope>
    <source>
        <strain evidence="2 5">FH2-B-C1</strain>
        <strain evidence="3 4">FH2-B-D1</strain>
    </source>
</reference>
<evidence type="ECO:0000313" key="5">
    <source>
        <dbReference type="Proteomes" id="UP000232188"/>
    </source>
</evidence>
<name>A0A2M9YKQ8_9LEPT</name>
<sequence>MTDNREESSIGVWAVVFYFLSSLFTAGTIADHVAEAIVDWREVSNFEGASGFAYAFQLPVWFIIAFILLWILFLFIRKQPVLVYSAILTYFGVSIPFILVVLDLLGVIS</sequence>
<keyword evidence="4" id="KW-1185">Reference proteome</keyword>
<evidence type="ECO:0000313" key="4">
    <source>
        <dbReference type="Proteomes" id="UP000232149"/>
    </source>
</evidence>